<dbReference type="InterPro" id="IPR021799">
    <property type="entry name" value="PIN-like_prokaryotic"/>
</dbReference>
<dbReference type="Pfam" id="PF11848">
    <property type="entry name" value="DUF3368"/>
    <property type="match status" value="1"/>
</dbReference>
<reference evidence="2" key="1">
    <citation type="journal article" date="2019" name="Int. J. Syst. Evol. Microbiol.">
        <title>The Global Catalogue of Microorganisms (GCM) 10K type strain sequencing project: providing services to taxonomists for standard genome sequencing and annotation.</title>
        <authorList>
            <consortium name="The Broad Institute Genomics Platform"/>
            <consortium name="The Broad Institute Genome Sequencing Center for Infectious Disease"/>
            <person name="Wu L."/>
            <person name="Ma J."/>
        </authorList>
    </citation>
    <scope>NUCLEOTIDE SEQUENCE [LARGE SCALE GENOMIC DNA]</scope>
    <source>
        <strain evidence="2">CGMCC 1.7003</strain>
    </source>
</reference>
<gene>
    <name evidence="1" type="ORF">GCM10010919_32160</name>
</gene>
<organism evidence="1 2">
    <name type="scientific">Alishewanella longhuensis</name>
    <dbReference type="NCBI Taxonomy" id="1091037"/>
    <lineage>
        <taxon>Bacteria</taxon>
        <taxon>Pseudomonadati</taxon>
        <taxon>Pseudomonadota</taxon>
        <taxon>Gammaproteobacteria</taxon>
        <taxon>Alteromonadales</taxon>
        <taxon>Alteromonadaceae</taxon>
        <taxon>Alishewanella</taxon>
    </lineage>
</organism>
<accession>A0ABQ3L2L8</accession>
<evidence type="ECO:0000313" key="1">
    <source>
        <dbReference type="EMBL" id="GHG76919.1"/>
    </source>
</evidence>
<evidence type="ECO:0000313" key="2">
    <source>
        <dbReference type="Proteomes" id="UP000659697"/>
    </source>
</evidence>
<name>A0ABQ3L2L8_9ALTE</name>
<keyword evidence="2" id="KW-1185">Reference proteome</keyword>
<protein>
    <recommendedName>
        <fullName evidence="3">DUF3368 domain-containing protein</fullName>
    </recommendedName>
</protein>
<comment type="caution">
    <text evidence="1">The sequence shown here is derived from an EMBL/GenBank/DDBJ whole genome shotgun (WGS) entry which is preliminary data.</text>
</comment>
<proteinExistence type="predicted"/>
<dbReference type="Proteomes" id="UP000659697">
    <property type="component" value="Unassembled WGS sequence"/>
</dbReference>
<dbReference type="Gene3D" id="3.40.50.1010">
    <property type="entry name" value="5'-nuclease"/>
    <property type="match status" value="1"/>
</dbReference>
<dbReference type="SUPFAM" id="SSF88723">
    <property type="entry name" value="PIN domain-like"/>
    <property type="match status" value="1"/>
</dbReference>
<sequence length="163" mass="18601">MYLLISDANILIDLEEGQLLEVFFNLPYQFKVPDVLFHEELSEQHGFLIDLGLSLGELNPESMMYSFELRQKYTGPSMNDCFALALARQEQCPLLTGDIALRKAAEKEAILVQGTLWVVEQLVTHGMLTVVEAQAAYDKMAKAGRRLPWTLAKQRLMQFSNYR</sequence>
<evidence type="ECO:0008006" key="3">
    <source>
        <dbReference type="Google" id="ProtNLM"/>
    </source>
</evidence>
<dbReference type="CDD" id="cd18685">
    <property type="entry name" value="PIN_VapC-like"/>
    <property type="match status" value="1"/>
</dbReference>
<dbReference type="RefSeq" id="WP_189434064.1">
    <property type="nucleotide sequence ID" value="NZ_BNAO01000010.1"/>
</dbReference>
<dbReference type="EMBL" id="BNAO01000010">
    <property type="protein sequence ID" value="GHG76919.1"/>
    <property type="molecule type" value="Genomic_DNA"/>
</dbReference>
<dbReference type="InterPro" id="IPR029060">
    <property type="entry name" value="PIN-like_dom_sf"/>
</dbReference>